<sequence length="53" mass="5669">MLASVAGDVLGRVGPFVIPVVLFAGGVTVYALLWLFYRWRDGAVTGDDATPEE</sequence>
<dbReference type="Proteomes" id="UP000198775">
    <property type="component" value="Unassembled WGS sequence"/>
</dbReference>
<dbReference type="OrthoDB" id="230484at2157"/>
<proteinExistence type="predicted"/>
<evidence type="ECO:0000313" key="2">
    <source>
        <dbReference type="EMBL" id="SEO58663.1"/>
    </source>
</evidence>
<gene>
    <name evidence="2" type="ORF">SAMN05216388_10155</name>
</gene>
<evidence type="ECO:0000256" key="1">
    <source>
        <dbReference type="SAM" id="Phobius"/>
    </source>
</evidence>
<keyword evidence="1" id="KW-1133">Transmembrane helix</keyword>
<name>A0A1H8QYB3_9EURY</name>
<dbReference type="RefSeq" id="WP_170845428.1">
    <property type="nucleotide sequence ID" value="NZ_FOCX01000015.1"/>
</dbReference>
<reference evidence="3" key="1">
    <citation type="submission" date="2016-10" db="EMBL/GenBank/DDBJ databases">
        <authorList>
            <person name="Varghese N."/>
            <person name="Submissions S."/>
        </authorList>
    </citation>
    <scope>NUCLEOTIDE SEQUENCE [LARGE SCALE GENOMIC DNA]</scope>
    <source>
        <strain evidence="3">IBRC-M 10043</strain>
    </source>
</reference>
<organism evidence="2 3">
    <name type="scientific">Halorientalis persicus</name>
    <dbReference type="NCBI Taxonomy" id="1367881"/>
    <lineage>
        <taxon>Archaea</taxon>
        <taxon>Methanobacteriati</taxon>
        <taxon>Methanobacteriota</taxon>
        <taxon>Stenosarchaea group</taxon>
        <taxon>Halobacteria</taxon>
        <taxon>Halobacteriales</taxon>
        <taxon>Haloarculaceae</taxon>
        <taxon>Halorientalis</taxon>
    </lineage>
</organism>
<dbReference type="AlphaFoldDB" id="A0A1H8QYB3"/>
<keyword evidence="1" id="KW-0812">Transmembrane</keyword>
<protein>
    <submittedName>
        <fullName evidence="2">Uncharacterized protein</fullName>
    </submittedName>
</protein>
<keyword evidence="1" id="KW-0472">Membrane</keyword>
<dbReference type="EMBL" id="FOCX01000015">
    <property type="protein sequence ID" value="SEO58663.1"/>
    <property type="molecule type" value="Genomic_DNA"/>
</dbReference>
<accession>A0A1H8QYB3</accession>
<keyword evidence="3" id="KW-1185">Reference proteome</keyword>
<feature type="transmembrane region" description="Helical" evidence="1">
    <location>
        <begin position="16"/>
        <end position="37"/>
    </location>
</feature>
<evidence type="ECO:0000313" key="3">
    <source>
        <dbReference type="Proteomes" id="UP000198775"/>
    </source>
</evidence>